<gene>
    <name evidence="3" type="ORF">SAMN04488695_10687</name>
</gene>
<feature type="transmembrane region" description="Helical" evidence="1">
    <location>
        <begin position="12"/>
        <end position="40"/>
    </location>
</feature>
<evidence type="ECO:0000313" key="3">
    <source>
        <dbReference type="EMBL" id="SFN85336.1"/>
    </source>
</evidence>
<reference evidence="3 4" key="1">
    <citation type="submission" date="2016-10" db="EMBL/GenBank/DDBJ databases">
        <authorList>
            <person name="de Groot N.N."/>
        </authorList>
    </citation>
    <scope>NUCLEOTIDE SEQUENCE [LARGE SCALE GENOMIC DNA]</scope>
    <source>
        <strain evidence="3 4">ML2</strain>
    </source>
</reference>
<dbReference type="EMBL" id="FOVK01000006">
    <property type="protein sequence ID" value="SFN85336.1"/>
    <property type="molecule type" value="Genomic_DNA"/>
</dbReference>
<keyword evidence="1" id="KW-0472">Membrane</keyword>
<dbReference type="AlphaFoldDB" id="A0A1I5CEJ8"/>
<name>A0A1I5CEJ8_9CLOT</name>
<dbReference type="OrthoDB" id="9786132at2"/>
<accession>A0A1I5CEJ8</accession>
<protein>
    <submittedName>
        <fullName evidence="3">4Fe-4S binding domain-containing protein</fullName>
    </submittedName>
</protein>
<feature type="domain" description="4Fe-4S ferredoxin-type" evidence="2">
    <location>
        <begin position="154"/>
        <end position="182"/>
    </location>
</feature>
<feature type="transmembrane region" description="Helical" evidence="1">
    <location>
        <begin position="146"/>
        <end position="164"/>
    </location>
</feature>
<dbReference type="Proteomes" id="UP000181899">
    <property type="component" value="Unassembled WGS sequence"/>
</dbReference>
<dbReference type="Pfam" id="PF12801">
    <property type="entry name" value="Fer4_5"/>
    <property type="match status" value="2"/>
</dbReference>
<feature type="transmembrane region" description="Helical" evidence="1">
    <location>
        <begin position="116"/>
        <end position="139"/>
    </location>
</feature>
<evidence type="ECO:0000259" key="2">
    <source>
        <dbReference type="Pfam" id="PF12801"/>
    </source>
</evidence>
<sequence length="198" mass="22643">MKNHKYLYLGTLSFFALSFMNIHLAVLGLICMALPVYLLLKDKKKTWCQSYCPRASLYMTLGKKRAKKGKNIPLSFIKGKLKYYVLAYFFVSLSIAALSTIQVARGHMSPMLIPRFLLIIPIPVSLPQLFTLSGFPVWFTHFSFRIFSMMTTTTVIGLILSYTYKPRTWCTICPINTISDLYIMDQKGKKITPAKRTA</sequence>
<feature type="domain" description="4Fe-4S ferredoxin-type" evidence="2">
    <location>
        <begin position="25"/>
        <end position="68"/>
    </location>
</feature>
<dbReference type="InterPro" id="IPR017896">
    <property type="entry name" value="4Fe4S_Fe-S-bd"/>
</dbReference>
<keyword evidence="4" id="KW-1185">Reference proteome</keyword>
<organism evidence="3 4">
    <name type="scientific">Proteiniclasticum ruminis</name>
    <dbReference type="NCBI Taxonomy" id="398199"/>
    <lineage>
        <taxon>Bacteria</taxon>
        <taxon>Bacillati</taxon>
        <taxon>Bacillota</taxon>
        <taxon>Clostridia</taxon>
        <taxon>Eubacteriales</taxon>
        <taxon>Clostridiaceae</taxon>
        <taxon>Proteiniclasticum</taxon>
    </lineage>
</organism>
<feature type="transmembrane region" description="Helical" evidence="1">
    <location>
        <begin position="83"/>
        <end position="104"/>
    </location>
</feature>
<keyword evidence="1" id="KW-1133">Transmembrane helix</keyword>
<proteinExistence type="predicted"/>
<dbReference type="RefSeq" id="WP_074912201.1">
    <property type="nucleotide sequence ID" value="NZ_FOVK01000006.1"/>
</dbReference>
<evidence type="ECO:0000313" key="4">
    <source>
        <dbReference type="Proteomes" id="UP000181899"/>
    </source>
</evidence>
<evidence type="ECO:0000256" key="1">
    <source>
        <dbReference type="SAM" id="Phobius"/>
    </source>
</evidence>
<keyword evidence="1" id="KW-0812">Transmembrane</keyword>